<evidence type="ECO:0000256" key="1">
    <source>
        <dbReference type="ARBA" id="ARBA00010641"/>
    </source>
</evidence>
<name>A0ABN2QGY4_9ACTN</name>
<comment type="subunit">
    <text evidence="2">Interacts transiently with the RNA polymerase catalytic core formed by RpoA, RpoB, RpoC and RpoZ (2 alpha, 1 beta, 1 beta' and 1 omega subunit) to form the RNA polymerase holoenzyme that can initiate transcription.</text>
</comment>
<keyword evidence="3" id="KW-0805">Transcription regulation</keyword>
<accession>A0ABN2QGY4</accession>
<dbReference type="Gene3D" id="1.10.1740.10">
    <property type="match status" value="1"/>
</dbReference>
<dbReference type="NCBIfam" id="TIGR02937">
    <property type="entry name" value="sigma70-ECF"/>
    <property type="match status" value="1"/>
</dbReference>
<proteinExistence type="inferred from homology"/>
<evidence type="ECO:0000259" key="7">
    <source>
        <dbReference type="Pfam" id="PF08281"/>
    </source>
</evidence>
<feature type="domain" description="RNA polymerase sigma factor 70 region 4 type 2" evidence="7">
    <location>
        <begin position="105"/>
        <end position="151"/>
    </location>
</feature>
<evidence type="ECO:0000256" key="3">
    <source>
        <dbReference type="ARBA" id="ARBA00023015"/>
    </source>
</evidence>
<dbReference type="Pfam" id="PF08281">
    <property type="entry name" value="Sigma70_r4_2"/>
    <property type="match status" value="1"/>
</dbReference>
<keyword evidence="4" id="KW-0731">Sigma factor</keyword>
<dbReference type="PANTHER" id="PTHR30173:SF43">
    <property type="entry name" value="ECF RNA POLYMERASE SIGMA FACTOR SIGI-RELATED"/>
    <property type="match status" value="1"/>
</dbReference>
<dbReference type="Gene3D" id="1.10.10.10">
    <property type="entry name" value="Winged helix-like DNA-binding domain superfamily/Winged helix DNA-binding domain"/>
    <property type="match status" value="1"/>
</dbReference>
<keyword evidence="5" id="KW-0804">Transcription</keyword>
<dbReference type="InterPro" id="IPR013325">
    <property type="entry name" value="RNA_pol_sigma_r2"/>
</dbReference>
<gene>
    <name evidence="8" type="ORF">GCM10009798_09340</name>
</gene>
<keyword evidence="9" id="KW-1185">Reference proteome</keyword>
<dbReference type="InterPro" id="IPR052704">
    <property type="entry name" value="ECF_Sigma-70_Domain"/>
</dbReference>
<dbReference type="InterPro" id="IPR032710">
    <property type="entry name" value="NTF2-like_dom_sf"/>
</dbReference>
<evidence type="ECO:0000256" key="5">
    <source>
        <dbReference type="ARBA" id="ARBA00023163"/>
    </source>
</evidence>
<dbReference type="InterPro" id="IPR007627">
    <property type="entry name" value="RNA_pol_sigma70_r2"/>
</dbReference>
<reference evidence="8 9" key="1">
    <citation type="journal article" date="2019" name="Int. J. Syst. Evol. Microbiol.">
        <title>The Global Catalogue of Microorganisms (GCM) 10K type strain sequencing project: providing services to taxonomists for standard genome sequencing and annotation.</title>
        <authorList>
            <consortium name="The Broad Institute Genomics Platform"/>
            <consortium name="The Broad Institute Genome Sequencing Center for Infectious Disease"/>
            <person name="Wu L."/>
            <person name="Ma J."/>
        </authorList>
    </citation>
    <scope>NUCLEOTIDE SEQUENCE [LARGE SCALE GENOMIC DNA]</scope>
    <source>
        <strain evidence="8 9">JCM 15309</strain>
    </source>
</reference>
<evidence type="ECO:0000313" key="9">
    <source>
        <dbReference type="Proteomes" id="UP001500571"/>
    </source>
</evidence>
<comment type="similarity">
    <text evidence="1">Belongs to the sigma-70 factor family. ECF subfamily.</text>
</comment>
<protein>
    <submittedName>
        <fullName evidence="8">Sigma-70 family RNA polymerase sigma factor</fullName>
    </submittedName>
</protein>
<dbReference type="EMBL" id="BAAAPB010000001">
    <property type="protein sequence ID" value="GAA1952220.1"/>
    <property type="molecule type" value="Genomic_DNA"/>
</dbReference>
<dbReference type="Proteomes" id="UP001500571">
    <property type="component" value="Unassembled WGS sequence"/>
</dbReference>
<dbReference type="PANTHER" id="PTHR30173">
    <property type="entry name" value="SIGMA 19 FACTOR"/>
    <property type="match status" value="1"/>
</dbReference>
<evidence type="ECO:0000313" key="8">
    <source>
        <dbReference type="EMBL" id="GAA1952220.1"/>
    </source>
</evidence>
<dbReference type="InterPro" id="IPR013324">
    <property type="entry name" value="RNA_pol_sigma_r3/r4-like"/>
</dbReference>
<dbReference type="SUPFAM" id="SSF88659">
    <property type="entry name" value="Sigma3 and sigma4 domains of RNA polymerase sigma factors"/>
    <property type="match status" value="1"/>
</dbReference>
<evidence type="ECO:0000256" key="4">
    <source>
        <dbReference type="ARBA" id="ARBA00023082"/>
    </source>
</evidence>
<comment type="caution">
    <text evidence="8">The sequence shown here is derived from an EMBL/GenBank/DDBJ whole genome shotgun (WGS) entry which is preliminary data.</text>
</comment>
<dbReference type="SUPFAM" id="SSF54427">
    <property type="entry name" value="NTF2-like"/>
    <property type="match status" value="1"/>
</dbReference>
<dbReference type="InterPro" id="IPR014284">
    <property type="entry name" value="RNA_pol_sigma-70_dom"/>
</dbReference>
<dbReference type="InterPro" id="IPR036388">
    <property type="entry name" value="WH-like_DNA-bd_sf"/>
</dbReference>
<dbReference type="Gene3D" id="3.10.450.50">
    <property type="match status" value="1"/>
</dbReference>
<sequence>MDQLTLDFEAERPRLRAIAVRMLGSTAEADDVVQEAWLRLARTPDVDNTAAWLTTVVSRLCLDQLRSRKRVEAYDVPAAALPGTPVDPEADAVLADQVGAALLIVLETLSPAERVAFVLHDLFAVPFDDVAGVLGRSPAAVRQLASRGRRAVAGGDVEVERKTHHEVVDAFLAAARGGDLGRLLSLLAPDAIMQSDAAGIAMGTEPVYAGADAVAARFDGVRGAAPVTIDGWAAAAWVHHREVKVAFLFTVADGLITGVDLVADPEILARMDVVLAGNPARDAE</sequence>
<dbReference type="SUPFAM" id="SSF88946">
    <property type="entry name" value="Sigma2 domain of RNA polymerase sigma factors"/>
    <property type="match status" value="1"/>
</dbReference>
<evidence type="ECO:0000259" key="6">
    <source>
        <dbReference type="Pfam" id="PF04542"/>
    </source>
</evidence>
<evidence type="ECO:0000256" key="2">
    <source>
        <dbReference type="ARBA" id="ARBA00011344"/>
    </source>
</evidence>
<dbReference type="Pfam" id="PF04542">
    <property type="entry name" value="Sigma70_r2"/>
    <property type="match status" value="1"/>
</dbReference>
<dbReference type="InterPro" id="IPR013249">
    <property type="entry name" value="RNA_pol_sigma70_r4_t2"/>
</dbReference>
<dbReference type="RefSeq" id="WP_344042905.1">
    <property type="nucleotide sequence ID" value="NZ_BAAAPB010000001.1"/>
</dbReference>
<feature type="domain" description="RNA polymerase sigma-70 region 2" evidence="6">
    <location>
        <begin position="8"/>
        <end position="70"/>
    </location>
</feature>
<organism evidence="8 9">
    <name type="scientific">Nocardioides panacihumi</name>
    <dbReference type="NCBI Taxonomy" id="400774"/>
    <lineage>
        <taxon>Bacteria</taxon>
        <taxon>Bacillati</taxon>
        <taxon>Actinomycetota</taxon>
        <taxon>Actinomycetes</taxon>
        <taxon>Propionibacteriales</taxon>
        <taxon>Nocardioidaceae</taxon>
        <taxon>Nocardioides</taxon>
    </lineage>
</organism>